<sequence>MTDTARHGRLPQRGPLRTTLIAVATALAVLFASTVSVAAIAAWQISTSFQPGVDIQGGEDPPQVGPIDRPVNILIVGSDSGEGNPAYGERGENLNDVTILLHLSPISNSAVAVSFQRDMFVPITGCENGSPGTRKINEALYYGGLACAVTTVEALTGLEIGYAAKVEFDGVIALSNAVGGVEVCVAEAIHDSQLSFDLEAGMHTLEGWRALQFLRSRYGVGDGSDTTRVSNQQLFLSSLIRKVKSGDTLSNPLTVYAMAKAVASNMQLSTSLNSLDSMAAMAFALKDIPLANIAFVSYPTGATTMGGVSGVAPRKADAKILMDAIAADAQIVVTGDPGGGAQAGEDVVETPTPAPSGSASPAETPDETAVVELPPSITGQPASEQTCTIGNNY</sequence>
<dbReference type="RefSeq" id="WP_191281855.1">
    <property type="nucleotide sequence ID" value="NZ_BNAI01000001.1"/>
</dbReference>
<accession>A0A8J3GNL8</accession>
<dbReference type="Proteomes" id="UP000617531">
    <property type="component" value="Unassembled WGS sequence"/>
</dbReference>
<keyword evidence="3" id="KW-0472">Membrane</keyword>
<reference evidence="5" key="2">
    <citation type="submission" date="2020-09" db="EMBL/GenBank/DDBJ databases">
        <authorList>
            <person name="Sun Q."/>
            <person name="Zhou Y."/>
        </authorList>
    </citation>
    <scope>NUCLEOTIDE SEQUENCE</scope>
    <source>
        <strain evidence="5">CGMCC 1.16548</strain>
    </source>
</reference>
<protein>
    <submittedName>
        <fullName evidence="5">Transcriptional regulator</fullName>
    </submittedName>
</protein>
<feature type="domain" description="Cell envelope-related transcriptional attenuator" evidence="4">
    <location>
        <begin position="95"/>
        <end position="244"/>
    </location>
</feature>
<evidence type="ECO:0000313" key="6">
    <source>
        <dbReference type="Proteomes" id="UP000617531"/>
    </source>
</evidence>
<dbReference type="NCBIfam" id="TIGR00350">
    <property type="entry name" value="lytR_cpsA_psr"/>
    <property type="match status" value="1"/>
</dbReference>
<feature type="region of interest" description="Disordered" evidence="2">
    <location>
        <begin position="336"/>
        <end position="393"/>
    </location>
</feature>
<keyword evidence="3" id="KW-0812">Transmembrane</keyword>
<dbReference type="PANTHER" id="PTHR33392:SF6">
    <property type="entry name" value="POLYISOPRENYL-TEICHOIC ACID--PEPTIDOGLYCAN TEICHOIC ACID TRANSFERASE TAGU"/>
    <property type="match status" value="1"/>
</dbReference>
<dbReference type="PANTHER" id="PTHR33392">
    <property type="entry name" value="POLYISOPRENYL-TEICHOIC ACID--PEPTIDOGLYCAN TEICHOIC ACID TRANSFERASE TAGU"/>
    <property type="match status" value="1"/>
</dbReference>
<dbReference type="AlphaFoldDB" id="A0A8J3GNL8"/>
<name>A0A8J3GNL8_9MICO</name>
<keyword evidence="3" id="KW-1133">Transmembrane helix</keyword>
<evidence type="ECO:0000256" key="1">
    <source>
        <dbReference type="ARBA" id="ARBA00006068"/>
    </source>
</evidence>
<feature type="compositionally biased region" description="Low complexity" evidence="2">
    <location>
        <begin position="349"/>
        <end position="363"/>
    </location>
</feature>
<reference evidence="5" key="1">
    <citation type="journal article" date="2014" name="Int. J. Syst. Evol. Microbiol.">
        <title>Complete genome sequence of Corynebacterium casei LMG S-19264T (=DSM 44701T), isolated from a smear-ripened cheese.</title>
        <authorList>
            <consortium name="US DOE Joint Genome Institute (JGI-PGF)"/>
            <person name="Walter F."/>
            <person name="Albersmeier A."/>
            <person name="Kalinowski J."/>
            <person name="Ruckert C."/>
        </authorList>
    </citation>
    <scope>NUCLEOTIDE SEQUENCE</scope>
    <source>
        <strain evidence="5">CGMCC 1.16548</strain>
    </source>
</reference>
<dbReference type="InterPro" id="IPR050922">
    <property type="entry name" value="LytR/CpsA/Psr_CW_biosynth"/>
</dbReference>
<proteinExistence type="inferred from homology"/>
<evidence type="ECO:0000259" key="4">
    <source>
        <dbReference type="Pfam" id="PF03816"/>
    </source>
</evidence>
<organism evidence="5 6">
    <name type="scientific">Pseudolysinimonas yzui</name>
    <dbReference type="NCBI Taxonomy" id="2708254"/>
    <lineage>
        <taxon>Bacteria</taxon>
        <taxon>Bacillati</taxon>
        <taxon>Actinomycetota</taxon>
        <taxon>Actinomycetes</taxon>
        <taxon>Micrococcales</taxon>
        <taxon>Microbacteriaceae</taxon>
        <taxon>Pseudolysinimonas</taxon>
    </lineage>
</organism>
<feature type="compositionally biased region" description="Polar residues" evidence="2">
    <location>
        <begin position="377"/>
        <end position="393"/>
    </location>
</feature>
<gene>
    <name evidence="5" type="ORF">GCM10011600_05810</name>
</gene>
<keyword evidence="6" id="KW-1185">Reference proteome</keyword>
<dbReference type="Gene3D" id="3.40.630.190">
    <property type="entry name" value="LCP protein"/>
    <property type="match status" value="1"/>
</dbReference>
<dbReference type="EMBL" id="BNAI01000001">
    <property type="protein sequence ID" value="GHF07890.1"/>
    <property type="molecule type" value="Genomic_DNA"/>
</dbReference>
<dbReference type="InterPro" id="IPR004474">
    <property type="entry name" value="LytR_CpsA_psr"/>
</dbReference>
<feature type="transmembrane region" description="Helical" evidence="3">
    <location>
        <begin position="20"/>
        <end position="43"/>
    </location>
</feature>
<evidence type="ECO:0000256" key="3">
    <source>
        <dbReference type="SAM" id="Phobius"/>
    </source>
</evidence>
<evidence type="ECO:0000313" key="5">
    <source>
        <dbReference type="EMBL" id="GHF07890.1"/>
    </source>
</evidence>
<comment type="similarity">
    <text evidence="1">Belongs to the LytR/CpsA/Psr (LCP) family.</text>
</comment>
<evidence type="ECO:0000256" key="2">
    <source>
        <dbReference type="SAM" id="MobiDB-lite"/>
    </source>
</evidence>
<comment type="caution">
    <text evidence="5">The sequence shown here is derived from an EMBL/GenBank/DDBJ whole genome shotgun (WGS) entry which is preliminary data.</text>
</comment>
<dbReference type="Pfam" id="PF03816">
    <property type="entry name" value="LytR_cpsA_psr"/>
    <property type="match status" value="1"/>
</dbReference>